<dbReference type="Proteomes" id="UP000600139">
    <property type="component" value="Unassembled WGS sequence"/>
</dbReference>
<comment type="caution">
    <text evidence="2">The sequence shown here is derived from an EMBL/GenBank/DDBJ whole genome shotgun (WGS) entry which is preliminary data.</text>
</comment>
<evidence type="ECO:0000313" key="3">
    <source>
        <dbReference type="Proteomes" id="UP000600139"/>
    </source>
</evidence>
<gene>
    <name evidence="2" type="ORF">JIN84_16010</name>
</gene>
<dbReference type="Pfam" id="PF00535">
    <property type="entry name" value="Glycos_transf_2"/>
    <property type="match status" value="1"/>
</dbReference>
<dbReference type="Gene3D" id="3.90.550.10">
    <property type="entry name" value="Spore Coat Polysaccharide Biosynthesis Protein SpsA, Chain A"/>
    <property type="match status" value="1"/>
</dbReference>
<dbReference type="PANTHER" id="PTHR43685:SF2">
    <property type="entry name" value="GLYCOSYLTRANSFERASE 2-LIKE DOMAIN-CONTAINING PROTEIN"/>
    <property type="match status" value="1"/>
</dbReference>
<reference evidence="2" key="1">
    <citation type="submission" date="2021-01" db="EMBL/GenBank/DDBJ databases">
        <title>Modified the classification status of verrucomicrobia.</title>
        <authorList>
            <person name="Feng X."/>
        </authorList>
    </citation>
    <scope>NUCLEOTIDE SEQUENCE</scope>
    <source>
        <strain evidence="2">JCM 18052</strain>
    </source>
</reference>
<dbReference type="InterPro" id="IPR050834">
    <property type="entry name" value="Glycosyltransf_2"/>
</dbReference>
<proteinExistence type="predicted"/>
<dbReference type="SUPFAM" id="SSF53448">
    <property type="entry name" value="Nucleotide-diphospho-sugar transferases"/>
    <property type="match status" value="1"/>
</dbReference>
<organism evidence="2 3">
    <name type="scientific">Luteolibacter yonseiensis</name>
    <dbReference type="NCBI Taxonomy" id="1144680"/>
    <lineage>
        <taxon>Bacteria</taxon>
        <taxon>Pseudomonadati</taxon>
        <taxon>Verrucomicrobiota</taxon>
        <taxon>Verrucomicrobiia</taxon>
        <taxon>Verrucomicrobiales</taxon>
        <taxon>Verrucomicrobiaceae</taxon>
        <taxon>Luteolibacter</taxon>
    </lineage>
</organism>
<dbReference type="InterPro" id="IPR029044">
    <property type="entry name" value="Nucleotide-diphossugar_trans"/>
</dbReference>
<evidence type="ECO:0000259" key="1">
    <source>
        <dbReference type="Pfam" id="PF00535"/>
    </source>
</evidence>
<dbReference type="PANTHER" id="PTHR43685">
    <property type="entry name" value="GLYCOSYLTRANSFERASE"/>
    <property type="match status" value="1"/>
</dbReference>
<dbReference type="AlphaFoldDB" id="A0A934R7Z6"/>
<dbReference type="InterPro" id="IPR001173">
    <property type="entry name" value="Glyco_trans_2-like"/>
</dbReference>
<name>A0A934R7Z6_9BACT</name>
<keyword evidence="3" id="KW-1185">Reference proteome</keyword>
<protein>
    <submittedName>
        <fullName evidence="2">Glycosyltransferase</fullName>
    </submittedName>
</protein>
<accession>A0A934R7Z6</accession>
<dbReference type="RefSeq" id="WP_200352079.1">
    <property type="nucleotide sequence ID" value="NZ_BAABHZ010000001.1"/>
</dbReference>
<sequence length="289" mass="32874">MSEPNLVSIVIPCFRMARYVGDALESIGKQSYANWEIVAVDDCGPEDGTKGIFEAFAARFPDRRIELIRHEQNGGVSKARNTAIAAAKGEWVAFLDPDDYWLPGHLQAAVEVFKSKPETAVVSCEVEAFTEDEKGVEIVRWRIPPWKIKSFPASLVYHNFIQPSAAVVRKDFLDRISGFDTTPEIQHIEDYDLWIRLAQLEAGFELLQTATCRYRKHPQAATSDPEKMRRLHEVLFRKHILFFIQMQSRLLQAEAESSARVAAKLEGPLFKIAHRVDRLLAKLKTRLVP</sequence>
<feature type="domain" description="Glycosyltransferase 2-like" evidence="1">
    <location>
        <begin position="8"/>
        <end position="169"/>
    </location>
</feature>
<dbReference type="EMBL" id="JAENIK010000012">
    <property type="protein sequence ID" value="MBK1817125.1"/>
    <property type="molecule type" value="Genomic_DNA"/>
</dbReference>
<evidence type="ECO:0000313" key="2">
    <source>
        <dbReference type="EMBL" id="MBK1817125.1"/>
    </source>
</evidence>